<dbReference type="EMBL" id="RCHU02000005">
    <property type="protein sequence ID" value="KAL3593023.1"/>
    <property type="molecule type" value="Genomic_DNA"/>
</dbReference>
<gene>
    <name evidence="1" type="ORF">D5086_011663</name>
</gene>
<protein>
    <submittedName>
        <fullName evidence="1">Uncharacterized protein</fullName>
    </submittedName>
</protein>
<evidence type="ECO:0000313" key="1">
    <source>
        <dbReference type="EMBL" id="KAL3593023.1"/>
    </source>
</evidence>
<evidence type="ECO:0000313" key="2">
    <source>
        <dbReference type="Proteomes" id="UP000309997"/>
    </source>
</evidence>
<accession>A0ACC4CD76</accession>
<proteinExistence type="predicted"/>
<reference evidence="1 2" key="1">
    <citation type="journal article" date="2024" name="Plant Biotechnol. J.">
        <title>Genome and CRISPR/Cas9 system of a widespread forest tree (Populus alba) in the world.</title>
        <authorList>
            <person name="Liu Y.J."/>
            <person name="Jiang P.F."/>
            <person name="Han X.M."/>
            <person name="Li X.Y."/>
            <person name="Wang H.M."/>
            <person name="Wang Y.J."/>
            <person name="Wang X.X."/>
            <person name="Zeng Q.Y."/>
        </authorList>
    </citation>
    <scope>NUCLEOTIDE SEQUENCE [LARGE SCALE GENOMIC DNA]</scope>
    <source>
        <strain evidence="2">cv. PAL-ZL1</strain>
    </source>
</reference>
<comment type="caution">
    <text evidence="1">The sequence shown here is derived from an EMBL/GenBank/DDBJ whole genome shotgun (WGS) entry which is preliminary data.</text>
</comment>
<organism evidence="1 2">
    <name type="scientific">Populus alba</name>
    <name type="common">White poplar</name>
    <dbReference type="NCBI Taxonomy" id="43335"/>
    <lineage>
        <taxon>Eukaryota</taxon>
        <taxon>Viridiplantae</taxon>
        <taxon>Streptophyta</taxon>
        <taxon>Embryophyta</taxon>
        <taxon>Tracheophyta</taxon>
        <taxon>Spermatophyta</taxon>
        <taxon>Magnoliopsida</taxon>
        <taxon>eudicotyledons</taxon>
        <taxon>Gunneridae</taxon>
        <taxon>Pentapetalae</taxon>
        <taxon>rosids</taxon>
        <taxon>fabids</taxon>
        <taxon>Malpighiales</taxon>
        <taxon>Salicaceae</taxon>
        <taxon>Saliceae</taxon>
        <taxon>Populus</taxon>
    </lineage>
</organism>
<keyword evidence="2" id="KW-1185">Reference proteome</keyword>
<sequence length="1340" mass="151011">MKVGGEASNKPIDSVVLIRMKQFRAMNKLKKLALKVIAENLSEEEIKGLKQMFNNMDTDRSGTITYEELKSGLSRLGSKLTEVEIKQLMDGADVDNNGTIDYVEFITATMHRHRLEKEENLYKAFQFFDKDNSGFITRDELRQAMSQYGMGDEATIDEIIEDVDTDKGDSESDEESDYGDEIEDGEADEPTAQTAENKYLRGTASDSDESDDQKRVVRSAKDKRFEEMSATVDQMKNAMKINDWVSLQESFDKMNKQLEKVMRVMESEKVPTLYIKALVMLEDFLNQALANKEAKKKMSSSNAKALNAMKQKLKKNNKQYEDQINIYRGHPESEEEPEADEESEEEEESDLEFEEDPSKIVISDEEEGVNGQSEKDGGWEKMMSKKDKLMDKQFAKDPSEITWDIVNKKFKEIVAARGRRGTGRFEQVEQLTFLTKVAKTPAQKLEILFSVVSAQFDVNPGLSGHMPIHVWKNCVLNMLVILDILVQYPNIVVDDTVEPDENETKKGADHNGPIQIWGNLVAFLERMDIEFFKSLQCIDPHAREYIERLQDEPVFLVLAQNVQQYLERVGDLKAAAKVALRRVELIYYKPQEVYDAMRKLAEQTEDGGNGEEPKVEESRGSSAFVNTPELVPRKPTFPENSRTMMDALVSLIYKSGDERTKARAMLCDIYHHALLDEFATSRDLLLMSHLQDNIQHMDISSQILFNRAMAQLGLCAFRVGLITEAHGCLSELYSGGRVKELLAQGFSQSRYYEKTPEQERLERRRQMPYHMHINLELLESVHLSCAMLLEVPSMAANVLDDKRKVISKTFRRLLDASERQTFTGPPENVRDHVMAATRALRKGDFQKAFDVIESLDVWKLLRNRDGVLGMLRAKIKEEALRTYLFSYTSSYDSLGLEQLTKMFDLTAAETKVIALAFQLTEKLSILAESNERAIETKIGGGLDLPQRRRDGQDFANLAASGVKWHENSSFTHGRQGSGRSGYGGGGRPQVLGQAFGTSYSKGASNLRAGGGYSGGSRYQDAPTRMLPPPSSLKSQELYDSSLFNLVPKDTLVRTRINDFCVKLEETVDSKSGKLRLDSWISCRISGISRNRVQSIIKSGIVSVNGKITYKFSHNVKAGDEMDCIILEWKPLRVEPENLPLDIVYEDENVLVVNKPAQMVVHPAPGNATGTLVNGIPHHCSLPTVSNQEVLSDAEDISDDDDGEGLCSSLHVASVRLDKGTNSHICARGKKYIFHARLLQILQISGASFVKWEQRRNDRISRAAIRKDCSASKDDSVKTCGRLQHQMDKFMVRARFGHVNEGAGKKILHGAFRILRVAGAASYGQSEGPWILDEQLTIQFA</sequence>
<name>A0ACC4CD76_POPAL</name>
<dbReference type="Proteomes" id="UP000309997">
    <property type="component" value="Unassembled WGS sequence"/>
</dbReference>